<dbReference type="Proteomes" id="UP000821656">
    <property type="component" value="Unassembled WGS sequence"/>
</dbReference>
<keyword evidence="3" id="KW-0804">Transcription</keyword>
<reference evidence="4" key="1">
    <citation type="submission" date="2014-12" db="EMBL/GenBank/DDBJ databases">
        <title>Genome sequence of Clostridium beijerinckii strain 59B.</title>
        <authorList>
            <person name="Little G.T."/>
            <person name="Minton N.P."/>
        </authorList>
    </citation>
    <scope>NUCLEOTIDE SEQUENCE [LARGE SCALE GENOMIC DNA]</scope>
    <source>
        <strain evidence="4">59B</strain>
    </source>
</reference>
<reference evidence="3" key="3">
    <citation type="submission" date="2020-05" db="EMBL/GenBank/DDBJ databases">
        <title>Genomic insights into acetone-butanol-ethanol (ABE) fermentation by sequencing solventogenic clostridia strains.</title>
        <authorList>
            <person name="Brown S."/>
        </authorList>
    </citation>
    <scope>NUCLEOTIDE SEQUENCE</scope>
    <source>
        <strain evidence="3">DJ126</strain>
    </source>
</reference>
<dbReference type="EMBL" id="CP010086">
    <property type="protein sequence ID" value="AJH01760.1"/>
    <property type="molecule type" value="Genomic_DNA"/>
</dbReference>
<evidence type="ECO:0000313" key="2">
    <source>
        <dbReference type="EMBL" id="AJH01760.1"/>
    </source>
</evidence>
<keyword evidence="1" id="KW-1133">Transmembrane helix</keyword>
<dbReference type="AlphaFoldDB" id="A0A0B5QHD5"/>
<accession>A0A0B5QHD5</accession>
<feature type="transmembrane region" description="Helical" evidence="1">
    <location>
        <begin position="41"/>
        <end position="58"/>
    </location>
</feature>
<reference evidence="2" key="2">
    <citation type="submission" date="2016-02" db="EMBL/GenBank/DDBJ databases">
        <title>Genome sequence of Clostridium beijerinckii strain 59B.</title>
        <authorList>
            <person name="Little G.T."/>
            <person name="Minton N.P."/>
        </authorList>
    </citation>
    <scope>NUCLEOTIDE SEQUENCE</scope>
    <source>
        <strain evidence="2">NCIMB 14988</strain>
    </source>
</reference>
<evidence type="ECO:0000256" key="1">
    <source>
        <dbReference type="SAM" id="Phobius"/>
    </source>
</evidence>
<dbReference type="KEGG" id="cbei:LF65_05235"/>
<keyword evidence="3" id="KW-0240">DNA-directed RNA polymerase</keyword>
<dbReference type="GO" id="GO:0000428">
    <property type="term" value="C:DNA-directed RNA polymerase complex"/>
    <property type="evidence" value="ECO:0007669"/>
    <property type="project" value="UniProtKB-KW"/>
</dbReference>
<dbReference type="Proteomes" id="UP000031866">
    <property type="component" value="Chromosome"/>
</dbReference>
<evidence type="ECO:0000313" key="3">
    <source>
        <dbReference type="EMBL" id="NRV09420.1"/>
    </source>
</evidence>
<gene>
    <name evidence="3" type="ORF">DFH45_002383</name>
    <name evidence="2" type="ORF">LF65_05235</name>
</gene>
<sequence length="132" mass="15675">MDRLRKFMFGRYGGDELSKALLVLSFILLLVMNFVPKDLRFLAILAYIPAIICMFRIFSRNIYKRRNENYKYLKIKNKIVMQFKNNINRIKTFKTYKYYTCSNCKQKLRVPRGKGKISITCPKCNSSFKGKS</sequence>
<name>A0A0B5QHD5_CLOBE</name>
<feature type="transmembrane region" description="Helical" evidence="1">
    <location>
        <begin position="20"/>
        <end position="35"/>
    </location>
</feature>
<dbReference type="EMBL" id="JABSXK010000001">
    <property type="protein sequence ID" value="NRV09420.1"/>
    <property type="molecule type" value="Genomic_DNA"/>
</dbReference>
<dbReference type="OrthoDB" id="3174166at2"/>
<protein>
    <submittedName>
        <fullName evidence="3">DNA-directed RNA polymerase subunit RPC12/RpoP</fullName>
    </submittedName>
</protein>
<evidence type="ECO:0000313" key="4">
    <source>
        <dbReference type="Proteomes" id="UP000031866"/>
    </source>
</evidence>
<organism evidence="2 4">
    <name type="scientific">Clostridium beijerinckii</name>
    <name type="common">Clostridium MP</name>
    <dbReference type="NCBI Taxonomy" id="1520"/>
    <lineage>
        <taxon>Bacteria</taxon>
        <taxon>Bacillati</taxon>
        <taxon>Bacillota</taxon>
        <taxon>Clostridia</taxon>
        <taxon>Eubacteriales</taxon>
        <taxon>Clostridiaceae</taxon>
        <taxon>Clostridium</taxon>
    </lineage>
</organism>
<dbReference type="RefSeq" id="WP_041900244.1">
    <property type="nucleotide sequence ID" value="NZ_CP010086.2"/>
</dbReference>
<keyword evidence="1" id="KW-0472">Membrane</keyword>
<keyword evidence="1" id="KW-0812">Transmembrane</keyword>
<proteinExistence type="predicted"/>